<sequence length="166" mass="18480">MTLNGAVLPPRKASVDSSSGRSNRLSQDLEPRERSTGRGGAGNFSSTDSTQAEEDDFATPIIKSPVYTSGRGGTGNMQTNDFEHPEYARASQDVEMVPRRPSTSDYHGGRSGAGNVFHPTEEELLAAEEYERRVKYDRTVPVDHSRHDYRGWADKGKDFLFGRRRK</sequence>
<comment type="caution">
    <text evidence="2">The sequence shown here is derived from an EMBL/GenBank/DDBJ whole genome shotgun (WGS) entry which is preliminary data.</text>
</comment>
<dbReference type="Proteomes" id="UP001375240">
    <property type="component" value="Unassembled WGS sequence"/>
</dbReference>
<accession>A0AAV9UMF3</accession>
<keyword evidence="3" id="KW-1185">Reference proteome</keyword>
<dbReference type="EMBL" id="JAVHNQ010000006">
    <property type="protein sequence ID" value="KAK6344023.1"/>
    <property type="molecule type" value="Genomic_DNA"/>
</dbReference>
<feature type="region of interest" description="Disordered" evidence="1">
    <location>
        <begin position="1"/>
        <end position="118"/>
    </location>
</feature>
<dbReference type="InterPro" id="IPR022024">
    <property type="entry name" value="DUF3602"/>
</dbReference>
<name>A0AAV9UMF3_9PEZI</name>
<organism evidence="2 3">
    <name type="scientific">Orbilia brochopaga</name>
    <dbReference type="NCBI Taxonomy" id="3140254"/>
    <lineage>
        <taxon>Eukaryota</taxon>
        <taxon>Fungi</taxon>
        <taxon>Dikarya</taxon>
        <taxon>Ascomycota</taxon>
        <taxon>Pezizomycotina</taxon>
        <taxon>Orbiliomycetes</taxon>
        <taxon>Orbiliales</taxon>
        <taxon>Orbiliaceae</taxon>
        <taxon>Orbilia</taxon>
    </lineage>
</organism>
<dbReference type="AlphaFoldDB" id="A0AAV9UMF3"/>
<evidence type="ECO:0000256" key="1">
    <source>
        <dbReference type="SAM" id="MobiDB-lite"/>
    </source>
</evidence>
<proteinExistence type="predicted"/>
<evidence type="ECO:0000313" key="3">
    <source>
        <dbReference type="Proteomes" id="UP001375240"/>
    </source>
</evidence>
<evidence type="ECO:0000313" key="2">
    <source>
        <dbReference type="EMBL" id="KAK6344023.1"/>
    </source>
</evidence>
<dbReference type="Pfam" id="PF12223">
    <property type="entry name" value="DUF3602"/>
    <property type="match status" value="1"/>
</dbReference>
<dbReference type="PANTHER" id="PTHR34693:SF1">
    <property type="entry name" value="PROTEIN PAR32"/>
    <property type="match status" value="1"/>
</dbReference>
<dbReference type="InterPro" id="IPR053203">
    <property type="entry name" value="Cisplatin_resist-associated"/>
</dbReference>
<feature type="compositionally biased region" description="Basic and acidic residues" evidence="1">
    <location>
        <begin position="27"/>
        <end position="36"/>
    </location>
</feature>
<feature type="compositionally biased region" description="Polar residues" evidence="1">
    <location>
        <begin position="15"/>
        <end position="26"/>
    </location>
</feature>
<dbReference type="PANTHER" id="PTHR34693">
    <property type="entry name" value="PROTEIN PAR32"/>
    <property type="match status" value="1"/>
</dbReference>
<gene>
    <name evidence="2" type="ORF">TWF696_007670</name>
</gene>
<protein>
    <submittedName>
        <fullName evidence="2">Uncharacterized protein</fullName>
    </submittedName>
</protein>
<reference evidence="2 3" key="1">
    <citation type="submission" date="2019-10" db="EMBL/GenBank/DDBJ databases">
        <authorList>
            <person name="Palmer J.M."/>
        </authorList>
    </citation>
    <scope>NUCLEOTIDE SEQUENCE [LARGE SCALE GENOMIC DNA]</scope>
    <source>
        <strain evidence="2 3">TWF696</strain>
    </source>
</reference>